<evidence type="ECO:0000313" key="2">
    <source>
        <dbReference type="Proteomes" id="UP000445000"/>
    </source>
</evidence>
<proteinExistence type="predicted"/>
<organism evidence="1 2">
    <name type="scientific">Steroidobacter agaridevorans</name>
    <dbReference type="NCBI Taxonomy" id="2695856"/>
    <lineage>
        <taxon>Bacteria</taxon>
        <taxon>Pseudomonadati</taxon>
        <taxon>Pseudomonadota</taxon>
        <taxon>Gammaproteobacteria</taxon>
        <taxon>Steroidobacterales</taxon>
        <taxon>Steroidobacteraceae</taxon>
        <taxon>Steroidobacter</taxon>
    </lineage>
</organism>
<accession>A0A829YBY8</accession>
<reference evidence="2" key="1">
    <citation type="submission" date="2020-01" db="EMBL/GenBank/DDBJ databases">
        <title>'Steroidobacter agaridevorans' sp. nov., agar-degrading bacteria isolated from rhizosphere soils.</title>
        <authorList>
            <person name="Ikenaga M."/>
            <person name="Kataoka M."/>
            <person name="Murouchi A."/>
            <person name="Katsuragi S."/>
            <person name="Sakai M."/>
        </authorList>
    </citation>
    <scope>NUCLEOTIDE SEQUENCE [LARGE SCALE GENOMIC DNA]</scope>
    <source>
        <strain evidence="2">YU21-B</strain>
    </source>
</reference>
<dbReference type="AlphaFoldDB" id="A0A829YBY8"/>
<dbReference type="EMBL" id="BLJN01000002">
    <property type="protein sequence ID" value="GFE80695.1"/>
    <property type="molecule type" value="Genomic_DNA"/>
</dbReference>
<comment type="caution">
    <text evidence="1">The sequence shown here is derived from an EMBL/GenBank/DDBJ whole genome shotgun (WGS) entry which is preliminary data.</text>
</comment>
<evidence type="ECO:0008006" key="3">
    <source>
        <dbReference type="Google" id="ProtNLM"/>
    </source>
</evidence>
<dbReference type="Proteomes" id="UP000445000">
    <property type="component" value="Unassembled WGS sequence"/>
</dbReference>
<sequence length="106" mass="12008">MDYGALVNQLWSVAGDDDRPDVNAMFLQPFLTKALGQGRTIALNTESTYDWEREQWTVPINISYSKVSKLGAQLVSWQGGLRYYVDAPSDGPDWGLRFTFTLLFPK</sequence>
<protein>
    <recommendedName>
        <fullName evidence="3">Transporter</fullName>
    </recommendedName>
</protein>
<name>A0A829YBY8_9GAMM</name>
<gene>
    <name evidence="1" type="ORF">GCM10011487_26950</name>
</gene>
<evidence type="ECO:0000313" key="1">
    <source>
        <dbReference type="EMBL" id="GFE80695.1"/>
    </source>
</evidence>
<keyword evidence="2" id="KW-1185">Reference proteome</keyword>